<feature type="compositionally biased region" description="Low complexity" evidence="1">
    <location>
        <begin position="99"/>
        <end position="112"/>
    </location>
</feature>
<sequence>MRRYLDEVLESDSDDEINDDEDDHHNEDGVPVVQEKEAFLPVPGIGGNGNGSGCVREKIVGVVKGLVSGRRTRRALSFPPASFTPPILPAPPITETKTRSNSNSNSNTKSPLTNLALKNNSCTDIPIPIHIHVHEHIGKEKSVLGLETGLERSQSSPPTYTQTKSISLRGRRYAERLGFRRRCSPVGVAAGVSS</sequence>
<reference evidence="2 3" key="1">
    <citation type="submission" date="2024-07" db="EMBL/GenBank/DDBJ databases">
        <title>Section-level genome sequencing and comparative genomics of Aspergillus sections Usti and Cavernicolus.</title>
        <authorList>
            <consortium name="Lawrence Berkeley National Laboratory"/>
            <person name="Nybo J.L."/>
            <person name="Vesth T.C."/>
            <person name="Theobald S."/>
            <person name="Frisvad J.C."/>
            <person name="Larsen T.O."/>
            <person name="Kjaerboelling I."/>
            <person name="Rothschild-Mancinelli K."/>
            <person name="Lyhne E.K."/>
            <person name="Kogle M.E."/>
            <person name="Barry K."/>
            <person name="Clum A."/>
            <person name="Na H."/>
            <person name="Ledsgaard L."/>
            <person name="Lin J."/>
            <person name="Lipzen A."/>
            <person name="Kuo A."/>
            <person name="Riley R."/>
            <person name="Mondo S."/>
            <person name="LaButti K."/>
            <person name="Haridas S."/>
            <person name="Pangalinan J."/>
            <person name="Salamov A.A."/>
            <person name="Simmons B.A."/>
            <person name="Magnuson J.K."/>
            <person name="Chen J."/>
            <person name="Drula E."/>
            <person name="Henrissat B."/>
            <person name="Wiebenga A."/>
            <person name="Lubbers R.J."/>
            <person name="Gomes A.C."/>
            <person name="Makela M.R."/>
            <person name="Stajich J."/>
            <person name="Grigoriev I.V."/>
            <person name="Mortensen U.H."/>
            <person name="De vries R.P."/>
            <person name="Baker S.E."/>
            <person name="Andersen M.R."/>
        </authorList>
    </citation>
    <scope>NUCLEOTIDE SEQUENCE [LARGE SCALE GENOMIC DNA]</scope>
    <source>
        <strain evidence="2 3">CBS 600.67</strain>
    </source>
</reference>
<name>A0ABR4HFV5_9EURO</name>
<accession>A0ABR4HFV5</accession>
<protein>
    <submittedName>
        <fullName evidence="2">Uncharacterized protein</fullName>
    </submittedName>
</protein>
<feature type="compositionally biased region" description="Acidic residues" evidence="1">
    <location>
        <begin position="7"/>
        <end position="22"/>
    </location>
</feature>
<gene>
    <name evidence="2" type="ORF">BDW59DRAFT_154440</name>
</gene>
<evidence type="ECO:0000313" key="3">
    <source>
        <dbReference type="Proteomes" id="UP001610335"/>
    </source>
</evidence>
<evidence type="ECO:0000256" key="1">
    <source>
        <dbReference type="SAM" id="MobiDB-lite"/>
    </source>
</evidence>
<dbReference type="Proteomes" id="UP001610335">
    <property type="component" value="Unassembled WGS sequence"/>
</dbReference>
<dbReference type="EMBL" id="JBFXLS010000128">
    <property type="protein sequence ID" value="KAL2814366.1"/>
    <property type="molecule type" value="Genomic_DNA"/>
</dbReference>
<organism evidence="2 3">
    <name type="scientific">Aspergillus cavernicola</name>
    <dbReference type="NCBI Taxonomy" id="176166"/>
    <lineage>
        <taxon>Eukaryota</taxon>
        <taxon>Fungi</taxon>
        <taxon>Dikarya</taxon>
        <taxon>Ascomycota</taxon>
        <taxon>Pezizomycotina</taxon>
        <taxon>Eurotiomycetes</taxon>
        <taxon>Eurotiomycetidae</taxon>
        <taxon>Eurotiales</taxon>
        <taxon>Aspergillaceae</taxon>
        <taxon>Aspergillus</taxon>
        <taxon>Aspergillus subgen. Nidulantes</taxon>
    </lineage>
</organism>
<comment type="caution">
    <text evidence="2">The sequence shown here is derived from an EMBL/GenBank/DDBJ whole genome shotgun (WGS) entry which is preliminary data.</text>
</comment>
<feature type="region of interest" description="Disordered" evidence="1">
    <location>
        <begin position="76"/>
        <end position="112"/>
    </location>
</feature>
<keyword evidence="3" id="KW-1185">Reference proteome</keyword>
<feature type="compositionally biased region" description="Pro residues" evidence="1">
    <location>
        <begin position="82"/>
        <end position="92"/>
    </location>
</feature>
<evidence type="ECO:0000313" key="2">
    <source>
        <dbReference type="EMBL" id="KAL2814366.1"/>
    </source>
</evidence>
<feature type="region of interest" description="Disordered" evidence="1">
    <location>
        <begin position="148"/>
        <end position="167"/>
    </location>
</feature>
<proteinExistence type="predicted"/>
<feature type="region of interest" description="Disordered" evidence="1">
    <location>
        <begin position="1"/>
        <end position="30"/>
    </location>
</feature>
<feature type="compositionally biased region" description="Polar residues" evidence="1">
    <location>
        <begin position="151"/>
        <end position="166"/>
    </location>
</feature>